<dbReference type="GO" id="GO:0005737">
    <property type="term" value="C:cytoplasm"/>
    <property type="evidence" value="ECO:0007669"/>
    <property type="project" value="TreeGrafter"/>
</dbReference>
<dbReference type="InterPro" id="IPR032466">
    <property type="entry name" value="Metal_Hydrolase"/>
</dbReference>
<comment type="similarity">
    <text evidence="4">Belongs to the metallo-dependent hydrolases superfamily. DHOase family. Class I DHOase subfamily.</text>
</comment>
<dbReference type="NCBIfam" id="TIGR03178">
    <property type="entry name" value="allantoinase"/>
    <property type="match status" value="1"/>
</dbReference>
<comment type="similarity">
    <text evidence="5">Belongs to the metallo-dependent hydrolases superfamily. Allantoinase family.</text>
</comment>
<feature type="domain" description="Amidohydrolase-related" evidence="11">
    <location>
        <begin position="68"/>
        <end position="409"/>
    </location>
</feature>
<evidence type="ECO:0000313" key="12">
    <source>
        <dbReference type="EMBL" id="SFB27111.1"/>
    </source>
</evidence>
<dbReference type="Gene3D" id="3.20.20.140">
    <property type="entry name" value="Metal-dependent hydrolases"/>
    <property type="match status" value="1"/>
</dbReference>
<evidence type="ECO:0000256" key="4">
    <source>
        <dbReference type="ARBA" id="ARBA00010286"/>
    </source>
</evidence>
<reference evidence="12 13" key="1">
    <citation type="submission" date="2016-10" db="EMBL/GenBank/DDBJ databases">
        <authorList>
            <person name="de Groot N.N."/>
        </authorList>
    </citation>
    <scope>NUCLEOTIDE SEQUENCE [LARGE SCALE GENOMIC DNA]</scope>
    <source>
        <strain evidence="12 13">CGMCC 4.6945</strain>
    </source>
</reference>
<evidence type="ECO:0000313" key="13">
    <source>
        <dbReference type="Proteomes" id="UP000199012"/>
    </source>
</evidence>
<dbReference type="RefSeq" id="WP_239078793.1">
    <property type="nucleotide sequence ID" value="NZ_BONM01000009.1"/>
</dbReference>
<evidence type="ECO:0000256" key="10">
    <source>
        <dbReference type="ARBA" id="ARBA00022833"/>
    </source>
</evidence>
<organism evidence="12 13">
    <name type="scientific">Cellulomonas marina</name>
    <dbReference type="NCBI Taxonomy" id="988821"/>
    <lineage>
        <taxon>Bacteria</taxon>
        <taxon>Bacillati</taxon>
        <taxon>Actinomycetota</taxon>
        <taxon>Actinomycetes</taxon>
        <taxon>Micrococcales</taxon>
        <taxon>Cellulomonadaceae</taxon>
        <taxon>Cellulomonas</taxon>
    </lineage>
</organism>
<dbReference type="PROSITE" id="PS00482">
    <property type="entry name" value="DIHYDROOROTASE_1"/>
    <property type="match status" value="1"/>
</dbReference>
<comment type="pathway">
    <text evidence="3">Nitrogen metabolism; (S)-allantoin degradation; allantoate from (S)-allantoin: step 1/1.</text>
</comment>
<keyword evidence="13" id="KW-1185">Reference proteome</keyword>
<dbReference type="PANTHER" id="PTHR43668">
    <property type="entry name" value="ALLANTOINASE"/>
    <property type="match status" value="1"/>
</dbReference>
<dbReference type="GO" id="GO:0050897">
    <property type="term" value="F:cobalt ion binding"/>
    <property type="evidence" value="ECO:0007669"/>
    <property type="project" value="InterPro"/>
</dbReference>
<comment type="subunit">
    <text evidence="6">Homotetramer.</text>
</comment>
<gene>
    <name evidence="12" type="ORF">SAMN05421867_11212</name>
</gene>
<dbReference type="GO" id="GO:0008270">
    <property type="term" value="F:zinc ion binding"/>
    <property type="evidence" value="ECO:0007669"/>
    <property type="project" value="InterPro"/>
</dbReference>
<comment type="cofactor">
    <cofactor evidence="1">
        <name>Zn(2+)</name>
        <dbReference type="ChEBI" id="CHEBI:29105"/>
    </cofactor>
</comment>
<evidence type="ECO:0000256" key="6">
    <source>
        <dbReference type="ARBA" id="ARBA00011881"/>
    </source>
</evidence>
<evidence type="ECO:0000256" key="3">
    <source>
        <dbReference type="ARBA" id="ARBA00004968"/>
    </source>
</evidence>
<evidence type="ECO:0000256" key="1">
    <source>
        <dbReference type="ARBA" id="ARBA00001947"/>
    </source>
</evidence>
<evidence type="ECO:0000256" key="5">
    <source>
        <dbReference type="ARBA" id="ARBA00010368"/>
    </source>
</evidence>
<dbReference type="Pfam" id="PF01979">
    <property type="entry name" value="Amidohydro_1"/>
    <property type="match status" value="1"/>
</dbReference>
<dbReference type="GO" id="GO:0006145">
    <property type="term" value="P:purine nucleobase catabolic process"/>
    <property type="evidence" value="ECO:0007669"/>
    <property type="project" value="TreeGrafter"/>
</dbReference>
<keyword evidence="8" id="KW-0479">Metal-binding</keyword>
<dbReference type="EC" id="3.5.2.5" evidence="7"/>
<dbReference type="InterPro" id="IPR002195">
    <property type="entry name" value="Dihydroorotase_CS"/>
</dbReference>
<accession>A0A1I0ZNQ9</accession>
<protein>
    <recommendedName>
        <fullName evidence="7">allantoinase</fullName>
        <ecNumber evidence="7">3.5.2.5</ecNumber>
    </recommendedName>
</protein>
<dbReference type="InterPro" id="IPR050138">
    <property type="entry name" value="DHOase/Allantoinase_Hydrolase"/>
</dbReference>
<dbReference type="InterPro" id="IPR017593">
    <property type="entry name" value="Allantoinase"/>
</dbReference>
<evidence type="ECO:0000256" key="2">
    <source>
        <dbReference type="ARBA" id="ARBA00002368"/>
    </source>
</evidence>
<evidence type="ECO:0000256" key="7">
    <source>
        <dbReference type="ARBA" id="ARBA00012863"/>
    </source>
</evidence>
<dbReference type="GO" id="GO:0000256">
    <property type="term" value="P:allantoin catabolic process"/>
    <property type="evidence" value="ECO:0007669"/>
    <property type="project" value="InterPro"/>
</dbReference>
<evidence type="ECO:0000259" key="11">
    <source>
        <dbReference type="Pfam" id="PF01979"/>
    </source>
</evidence>
<sequence>MSDHAAALPSVQGPTGATLTVAAARAWVGGAFLPARVRAEDGVVAAVETLAAPPGPADADVVLGADEVLLPGLVDSHVHVNEPGRTRWEGFTSATRAAAAGGVTTIVDMPLNSVPPTTTPAALDAKLAAAAGKLSVDVAFWGGAVPETLGSLAPLHARGVRGFKAFLTPSGVDEFGHLDPAGLAAALAEVAALGTVLVVHAEDPEALLPAAPDGRLGPVYADFLASRPPASERAAIARVVEGVRRTGARAHVLHLSDAGALPLLRAARAEGLPVTVETCPHYLVLHAEDVPDAGTQYKCCPPIRSASNADALWDAVVDGTIDAVVSDHSPATADLKHVAGGDFGLSWGGIAGLQLGFTVVADEARRRGVPLAALLPAFTTGPARVAGLPGLGELVVGAPAHLVTWAPDEEHVVDVERLEHRNKVTPYDGRRLVGRVRDVWLHGVPVVTGGAVVQPGLGRTLLPVPTGA</sequence>
<dbReference type="Proteomes" id="UP000199012">
    <property type="component" value="Unassembled WGS sequence"/>
</dbReference>
<dbReference type="PANTHER" id="PTHR43668:SF2">
    <property type="entry name" value="ALLANTOINASE"/>
    <property type="match status" value="1"/>
</dbReference>
<proteinExistence type="inferred from homology"/>
<keyword evidence="10" id="KW-0862">Zinc</keyword>
<dbReference type="EMBL" id="FOKA01000012">
    <property type="protein sequence ID" value="SFB27111.1"/>
    <property type="molecule type" value="Genomic_DNA"/>
</dbReference>
<evidence type="ECO:0000256" key="8">
    <source>
        <dbReference type="ARBA" id="ARBA00022723"/>
    </source>
</evidence>
<keyword evidence="9" id="KW-0378">Hydrolase</keyword>
<comment type="function">
    <text evidence="2">Catalyzes the reversible cyclization of carbamoyl aspartate to dihydroorotate.</text>
</comment>
<dbReference type="AlphaFoldDB" id="A0A1I0ZNQ9"/>
<name>A0A1I0ZNQ9_9CELL</name>
<evidence type="ECO:0000256" key="9">
    <source>
        <dbReference type="ARBA" id="ARBA00022801"/>
    </source>
</evidence>
<dbReference type="SUPFAM" id="SSF51556">
    <property type="entry name" value="Metallo-dependent hydrolases"/>
    <property type="match status" value="1"/>
</dbReference>
<dbReference type="InterPro" id="IPR006680">
    <property type="entry name" value="Amidohydro-rel"/>
</dbReference>
<dbReference type="STRING" id="988821.SAMN05421867_11212"/>
<dbReference type="SUPFAM" id="SSF51338">
    <property type="entry name" value="Composite domain of metallo-dependent hydrolases"/>
    <property type="match status" value="1"/>
</dbReference>
<dbReference type="InterPro" id="IPR011059">
    <property type="entry name" value="Metal-dep_hydrolase_composite"/>
</dbReference>
<dbReference type="GO" id="GO:0004038">
    <property type="term" value="F:allantoinase activity"/>
    <property type="evidence" value="ECO:0007669"/>
    <property type="project" value="UniProtKB-EC"/>
</dbReference>